<proteinExistence type="predicted"/>
<evidence type="ECO:0000313" key="2">
    <source>
        <dbReference type="EMBL" id="QIR75888.1"/>
    </source>
</evidence>
<evidence type="ECO:0000313" key="3">
    <source>
        <dbReference type="Proteomes" id="UP000502831"/>
    </source>
</evidence>
<feature type="signal peptide" evidence="1">
    <location>
        <begin position="1"/>
        <end position="18"/>
    </location>
</feature>
<protein>
    <submittedName>
        <fullName evidence="2">Uncharacterized protein</fullName>
    </submittedName>
</protein>
<evidence type="ECO:0000256" key="1">
    <source>
        <dbReference type="SAM" id="SignalP"/>
    </source>
</evidence>
<organism evidence="2 3">
    <name type="scientific">Sulfurospirillum diekertiae</name>
    <dbReference type="NCBI Taxonomy" id="1854492"/>
    <lineage>
        <taxon>Bacteria</taxon>
        <taxon>Pseudomonadati</taxon>
        <taxon>Campylobacterota</taxon>
        <taxon>Epsilonproteobacteria</taxon>
        <taxon>Campylobacterales</taxon>
        <taxon>Sulfurospirillaceae</taxon>
        <taxon>Sulfurospirillum</taxon>
    </lineage>
</organism>
<keyword evidence="1" id="KW-0732">Signal</keyword>
<dbReference type="EMBL" id="CP039734">
    <property type="protein sequence ID" value="QIR75888.1"/>
    <property type="molecule type" value="Genomic_DNA"/>
</dbReference>
<reference evidence="2 3" key="1">
    <citation type="journal article" date="2017" name="Environ. Sci. Technol.">
        <title>Organohalide Respiration with Chlorinated Ethenes under Low pH Conditions.</title>
        <authorList>
            <person name="Yang Y."/>
            <person name="Capiro N.L."/>
            <person name="Marcet T.F."/>
            <person name="Yan J."/>
            <person name="Pennell K.D."/>
            <person name="Loffler F.E."/>
        </authorList>
    </citation>
    <scope>NUCLEOTIDE SEQUENCE [LARGE SCALE GENOMIC DNA]</scope>
    <source>
        <strain evidence="2 3">ACSDCE</strain>
    </source>
</reference>
<gene>
    <name evidence="2" type="ORF">FA584_06565</name>
</gene>
<feature type="chain" id="PRO_5041675057" evidence="1">
    <location>
        <begin position="19"/>
        <end position="182"/>
    </location>
</feature>
<accession>A0AA92FGJ8</accession>
<dbReference type="RefSeq" id="WP_167749779.1">
    <property type="nucleotide sequence ID" value="NZ_CP039734.2"/>
</dbReference>
<dbReference type="AlphaFoldDB" id="A0AA92FGJ8"/>
<sequence length="182" mass="21112">MQKILVSLLLGFFCNAIALDSISSMPTEQKNVIDSVIKALNLPSNESTKKIIYDKLNDFFVQNWSAHWTTNSTGSTTKIKNSDTQICDVTIYNNNRAVNCTFVYFKNEKQLFVTLKQYVESDSNTVMKIYNEAKSNPKYEIQNETDNYAYFKEKGYMFYDTFHIKSPTGMVIYESSYFFDIK</sequence>
<dbReference type="Proteomes" id="UP000502831">
    <property type="component" value="Chromosome"/>
</dbReference>
<name>A0AA92FGJ8_9BACT</name>